<comment type="subcellular location">
    <subcellularLocation>
        <location evidence="1 10">Cytoplasm</location>
    </subcellularLocation>
</comment>
<dbReference type="Pfam" id="PF00749">
    <property type="entry name" value="tRNA-synt_1c"/>
    <property type="match status" value="1"/>
</dbReference>
<accession>A0A075HH27</accession>
<name>A0A075HH27_9EURY</name>
<dbReference type="GO" id="GO:0032991">
    <property type="term" value="C:protein-containing complex"/>
    <property type="evidence" value="ECO:0007669"/>
    <property type="project" value="UniProtKB-ARBA"/>
</dbReference>
<keyword evidence="5 10" id="KW-0547">Nucleotide-binding</keyword>
<dbReference type="SUPFAM" id="SSF52374">
    <property type="entry name" value="Nucleotidylyl transferase"/>
    <property type="match status" value="1"/>
</dbReference>
<dbReference type="InterPro" id="IPR011035">
    <property type="entry name" value="Ribosomal_bL25/Gln-tRNA_synth"/>
</dbReference>
<keyword evidence="3 10" id="KW-0963">Cytoplasm</keyword>
<dbReference type="GO" id="GO:0006424">
    <property type="term" value="P:glutamyl-tRNA aminoacylation"/>
    <property type="evidence" value="ECO:0007669"/>
    <property type="project" value="UniProtKB-UniRule"/>
</dbReference>
<evidence type="ECO:0000256" key="5">
    <source>
        <dbReference type="ARBA" id="ARBA00022741"/>
    </source>
</evidence>
<dbReference type="EMBL" id="KF900982">
    <property type="protein sequence ID" value="AIF13722.1"/>
    <property type="molecule type" value="Genomic_DNA"/>
</dbReference>
<dbReference type="Gene3D" id="3.40.50.620">
    <property type="entry name" value="HUPs"/>
    <property type="match status" value="1"/>
</dbReference>
<dbReference type="InterPro" id="IPR000924">
    <property type="entry name" value="Glu/Gln-tRNA-synth"/>
</dbReference>
<dbReference type="PRINTS" id="PR00987">
    <property type="entry name" value="TRNASYNTHGLU"/>
</dbReference>
<organism evidence="12">
    <name type="scientific">uncultured marine group II/III euryarchaeote KM3_63_F10</name>
    <dbReference type="NCBI Taxonomy" id="1456478"/>
    <lineage>
        <taxon>Archaea</taxon>
        <taxon>Methanobacteriati</taxon>
        <taxon>Methanobacteriota</taxon>
        <taxon>environmental samples</taxon>
    </lineage>
</organism>
<feature type="short sequence motif" description="'HIGH' region" evidence="10">
    <location>
        <begin position="132"/>
        <end position="142"/>
    </location>
</feature>
<dbReference type="GO" id="GO:0043604">
    <property type="term" value="P:amide biosynthetic process"/>
    <property type="evidence" value="ECO:0007669"/>
    <property type="project" value="TreeGrafter"/>
</dbReference>
<comment type="catalytic activity">
    <reaction evidence="9 10">
        <text>tRNA(Glu) + L-glutamate + ATP = L-glutamyl-tRNA(Glu) + AMP + diphosphate</text>
        <dbReference type="Rhea" id="RHEA:23540"/>
        <dbReference type="Rhea" id="RHEA-COMP:9663"/>
        <dbReference type="Rhea" id="RHEA-COMP:9680"/>
        <dbReference type="ChEBI" id="CHEBI:29985"/>
        <dbReference type="ChEBI" id="CHEBI:30616"/>
        <dbReference type="ChEBI" id="CHEBI:33019"/>
        <dbReference type="ChEBI" id="CHEBI:78442"/>
        <dbReference type="ChEBI" id="CHEBI:78520"/>
        <dbReference type="ChEBI" id="CHEBI:456215"/>
        <dbReference type="EC" id="6.1.1.17"/>
    </reaction>
</comment>
<evidence type="ECO:0000259" key="11">
    <source>
        <dbReference type="Pfam" id="PF00749"/>
    </source>
</evidence>
<evidence type="ECO:0000313" key="12">
    <source>
        <dbReference type="EMBL" id="AIF13722.1"/>
    </source>
</evidence>
<evidence type="ECO:0000256" key="9">
    <source>
        <dbReference type="ARBA" id="ARBA00048351"/>
    </source>
</evidence>
<dbReference type="InterPro" id="IPR050132">
    <property type="entry name" value="Gln/Glu-tRNA_Ligase"/>
</dbReference>
<evidence type="ECO:0000256" key="7">
    <source>
        <dbReference type="ARBA" id="ARBA00022917"/>
    </source>
</evidence>
<protein>
    <recommendedName>
        <fullName evidence="10">Glutamate--tRNA ligase</fullName>
        <ecNumber evidence="10">6.1.1.17</ecNumber>
    </recommendedName>
    <alternativeName>
        <fullName evidence="10">Glutamyl-tRNA synthetase</fullName>
        <shortName evidence="10">GluRS</shortName>
    </alternativeName>
</protein>
<dbReference type="Gene3D" id="2.40.240.10">
    <property type="entry name" value="Ribosomal Protein L25, Chain P"/>
    <property type="match status" value="1"/>
</dbReference>
<dbReference type="InterPro" id="IPR014729">
    <property type="entry name" value="Rossmann-like_a/b/a_fold"/>
</dbReference>
<reference evidence="12" key="1">
    <citation type="journal article" date="2014" name="Genome Biol. Evol.">
        <title>Pangenome evidence for extensive interdomain horizontal transfer affecting lineage core and shell genes in uncultured planktonic thaumarchaeota and euryarchaeota.</title>
        <authorList>
            <person name="Deschamps P."/>
            <person name="Zivanovic Y."/>
            <person name="Moreira D."/>
            <person name="Rodriguez-Valera F."/>
            <person name="Lopez-Garcia P."/>
        </authorList>
    </citation>
    <scope>NUCLEOTIDE SEQUENCE</scope>
</reference>
<dbReference type="GO" id="GO:0005524">
    <property type="term" value="F:ATP binding"/>
    <property type="evidence" value="ECO:0007669"/>
    <property type="project" value="UniProtKB-UniRule"/>
</dbReference>
<evidence type="ECO:0000256" key="10">
    <source>
        <dbReference type="HAMAP-Rule" id="MF_02076"/>
    </source>
</evidence>
<dbReference type="PANTHER" id="PTHR43097">
    <property type="entry name" value="GLUTAMINE-TRNA LIGASE"/>
    <property type="match status" value="1"/>
</dbReference>
<dbReference type="PANTHER" id="PTHR43097:SF5">
    <property type="entry name" value="GLUTAMATE--TRNA LIGASE"/>
    <property type="match status" value="1"/>
</dbReference>
<dbReference type="InterPro" id="IPR004526">
    <property type="entry name" value="Glu-tRNA-synth_arc/euk"/>
</dbReference>
<comment type="similarity">
    <text evidence="2 10">Belongs to the class-I aminoacyl-tRNA synthetase family. Glutamate--tRNA ligase type 2 subfamily.</text>
</comment>
<dbReference type="EC" id="6.1.1.17" evidence="10"/>
<dbReference type="InterPro" id="IPR020056">
    <property type="entry name" value="Rbsml_bL25/Gln-tRNA_synth_N"/>
</dbReference>
<sequence length="586" mass="65365">MSTRSVKCCFWAVSPDIMADSGDWDPDIVAAVRKYALQNAVEYSGQGQAGSVLGRLLSEREDLRSMAKRLRGLVEEEVVAANSLAKAEGVEHVREVLQRTAPEALEREKRRKAEGLRELSGDTSDVVLRFAPNPNGPLTLGHSRGVVINSELAKMHGGRVVLRFDDTDTRVKPALPDAYGWIEDEYEWLAGRPADVVVRASERMPVYLEHAEQMIVGGFGYVCRCSADDFRGFRESKQDCPCRGKTAAESLSDWESMNAGKMSEGEAVVRVMTDMTLPNPALRDWPALRIQHSPHPLVGSRYKVWPLLDFQSAIEDHEQGVTHIVRGKDLMDSTRKQTLLYEHFGWEYPETLYWGRVKIHEYGGFSTSQMRASMESGEYDGWDDPRLPTLKALRRRGFCSQALRDFWIDLGLTQKDISISMQTIEAFNSSLIDSSSERRSFVASPVTLRLGEEVGAKVLAPKHPDGAIPGSREWVLSDSIAIQTSDMSPGKVRLKEFADVEISGDEVTVESLERSDQRAIIHWVPTSMAREAVVLRSDGDGLVTHEGLLEDFELEVGEVYQLERVGFARLESLSEGGPATLVWLHG</sequence>
<evidence type="ECO:0000256" key="3">
    <source>
        <dbReference type="ARBA" id="ARBA00022490"/>
    </source>
</evidence>
<keyword evidence="4 10" id="KW-0436">Ligase</keyword>
<evidence type="ECO:0000256" key="6">
    <source>
        <dbReference type="ARBA" id="ARBA00022840"/>
    </source>
</evidence>
<keyword evidence="6 10" id="KW-0067">ATP-binding</keyword>
<dbReference type="Gene3D" id="2.40.240.100">
    <property type="match status" value="1"/>
</dbReference>
<evidence type="ECO:0000256" key="1">
    <source>
        <dbReference type="ARBA" id="ARBA00004496"/>
    </source>
</evidence>
<keyword evidence="7 10" id="KW-0648">Protein biosynthesis</keyword>
<gene>
    <name evidence="10 12" type="primary">gltX</name>
</gene>
<dbReference type="AlphaFoldDB" id="A0A075HH27"/>
<dbReference type="NCBIfam" id="NF003169">
    <property type="entry name" value="PRK04156.1"/>
    <property type="match status" value="1"/>
</dbReference>
<dbReference type="InterPro" id="IPR020058">
    <property type="entry name" value="Glu/Gln-tRNA-synth_Ib_cat-dom"/>
</dbReference>
<keyword evidence="8 10" id="KW-0030">Aminoacyl-tRNA synthetase</keyword>
<dbReference type="SUPFAM" id="SSF50715">
    <property type="entry name" value="Ribosomal protein L25-like"/>
    <property type="match status" value="1"/>
</dbReference>
<dbReference type="GO" id="GO:0004818">
    <property type="term" value="F:glutamate-tRNA ligase activity"/>
    <property type="evidence" value="ECO:0007669"/>
    <property type="project" value="UniProtKB-UniRule"/>
</dbReference>
<evidence type="ECO:0000256" key="2">
    <source>
        <dbReference type="ARBA" id="ARBA00008927"/>
    </source>
</evidence>
<feature type="domain" description="Glutamyl/glutaminyl-tRNA synthetase class Ib catalytic" evidence="11">
    <location>
        <begin position="126"/>
        <end position="432"/>
    </location>
</feature>
<dbReference type="InterPro" id="IPR001412">
    <property type="entry name" value="aa-tRNA-synth_I_CS"/>
</dbReference>
<dbReference type="HAMAP" id="MF_02076">
    <property type="entry name" value="Glu_tRNA_synth_type2"/>
    <property type="match status" value="1"/>
</dbReference>
<dbReference type="PROSITE" id="PS00178">
    <property type="entry name" value="AA_TRNA_LIGASE_I"/>
    <property type="match status" value="1"/>
</dbReference>
<evidence type="ECO:0000256" key="4">
    <source>
        <dbReference type="ARBA" id="ARBA00022598"/>
    </source>
</evidence>
<proteinExistence type="inferred from homology"/>
<dbReference type="GO" id="GO:0005829">
    <property type="term" value="C:cytosol"/>
    <property type="evidence" value="ECO:0007669"/>
    <property type="project" value="TreeGrafter"/>
</dbReference>
<evidence type="ECO:0000256" key="8">
    <source>
        <dbReference type="ARBA" id="ARBA00023146"/>
    </source>
</evidence>
<dbReference type="NCBIfam" id="TIGR00463">
    <property type="entry name" value="gltX_arch"/>
    <property type="match status" value="1"/>
</dbReference>
<comment type="function">
    <text evidence="10">Catalyzes the attachment of glutamate to tRNA(Glu) in a two-step reaction: glutamate is first activated by ATP to form Glu-AMP and then transferred to the acceptor end of tRNA(Glu).</text>
</comment>